<dbReference type="InterPro" id="IPR018689">
    <property type="entry name" value="Imm33_dom"/>
</dbReference>
<accession>A0AB37HW61</accession>
<evidence type="ECO:0000313" key="3">
    <source>
        <dbReference type="EMBL" id="QUC11597.1"/>
    </source>
</evidence>
<evidence type="ECO:0000259" key="2">
    <source>
        <dbReference type="Pfam" id="PF09951"/>
    </source>
</evidence>
<organism evidence="3 4">
    <name type="scientific">Arachnia propionica</name>
    <dbReference type="NCBI Taxonomy" id="1750"/>
    <lineage>
        <taxon>Bacteria</taxon>
        <taxon>Bacillati</taxon>
        <taxon>Actinomycetota</taxon>
        <taxon>Actinomycetes</taxon>
        <taxon>Propionibacteriales</taxon>
        <taxon>Propionibacteriaceae</taxon>
        <taxon>Arachnia</taxon>
    </lineage>
</organism>
<dbReference type="Pfam" id="PF09951">
    <property type="entry name" value="Imm33"/>
    <property type="match status" value="1"/>
</dbReference>
<dbReference type="EMBL" id="CP072385">
    <property type="protein sequence ID" value="QUC11597.1"/>
    <property type="molecule type" value="Genomic_DNA"/>
</dbReference>
<proteinExistence type="predicted"/>
<evidence type="ECO:0000313" key="4">
    <source>
        <dbReference type="Proteomes" id="UP000677180"/>
    </source>
</evidence>
<sequence length="163" mass="17939">MRTKACTRPSPSKNATPAATADTGQPHIIRTGKHPATQLSPPDWRSTSVSTQKFTKFIKDSGGCLVSRNIIDGRGHIKWVRRERSANPVDTGWRILSDIDTDDFLNEPGNLIVASFNSIANLEPALIGIYNLPVGADLQLVVQDGRRRWHDNATGQDITDQLL</sequence>
<feature type="domain" description="Immunity protein Imm33" evidence="2">
    <location>
        <begin position="64"/>
        <end position="145"/>
    </location>
</feature>
<feature type="region of interest" description="Disordered" evidence="1">
    <location>
        <begin position="1"/>
        <end position="45"/>
    </location>
</feature>
<gene>
    <name evidence="3" type="ORF">J5A53_02535</name>
</gene>
<evidence type="ECO:0000256" key="1">
    <source>
        <dbReference type="SAM" id="MobiDB-lite"/>
    </source>
</evidence>
<dbReference type="Proteomes" id="UP000677180">
    <property type="component" value="Chromosome"/>
</dbReference>
<dbReference type="AlphaFoldDB" id="A0AB37HW61"/>
<name>A0AB37HW61_9ACTN</name>
<protein>
    <submittedName>
        <fullName evidence="3">DUF2185 domain-containing protein</fullName>
    </submittedName>
</protein>
<reference evidence="3" key="1">
    <citation type="submission" date="2021-03" db="EMBL/GenBank/DDBJ databases">
        <title>Human Oral Microbial Genomes.</title>
        <authorList>
            <person name="Johnston C.D."/>
            <person name="Chen T."/>
            <person name="Dewhirst F.E."/>
        </authorList>
    </citation>
    <scope>NUCLEOTIDE SEQUENCE</scope>
    <source>
        <strain evidence="3">F0714</strain>
    </source>
</reference>